<organism evidence="3 4">
    <name type="scientific">Malassezia japonica</name>
    <dbReference type="NCBI Taxonomy" id="223818"/>
    <lineage>
        <taxon>Eukaryota</taxon>
        <taxon>Fungi</taxon>
        <taxon>Dikarya</taxon>
        <taxon>Basidiomycota</taxon>
        <taxon>Ustilaginomycotina</taxon>
        <taxon>Malasseziomycetes</taxon>
        <taxon>Malasseziales</taxon>
        <taxon>Malasseziaceae</taxon>
        <taxon>Malassezia</taxon>
    </lineage>
</organism>
<keyword evidence="1" id="KW-0175">Coiled coil</keyword>
<evidence type="ECO:0000256" key="1">
    <source>
        <dbReference type="SAM" id="Coils"/>
    </source>
</evidence>
<dbReference type="Proteomes" id="UP001217754">
    <property type="component" value="Chromosome 1"/>
</dbReference>
<protein>
    <submittedName>
        <fullName evidence="3">Uncharacterized protein</fullName>
    </submittedName>
</protein>
<feature type="region of interest" description="Disordered" evidence="2">
    <location>
        <begin position="32"/>
        <end position="53"/>
    </location>
</feature>
<feature type="region of interest" description="Disordered" evidence="2">
    <location>
        <begin position="421"/>
        <end position="489"/>
    </location>
</feature>
<proteinExistence type="predicted"/>
<sequence length="489" mass="53728">MSAEELGAASASAPQPQRILGSKKGYYKVSFVPRRDSRASAPPSDVIPEPEWMPKDQVPADLVATWRALRTERASFKEEIQKEAQKRIDEDILATEALDEGPQPVEAPEGVADETANVPPAGESVDVSMSDTRDADVSAVSALMEQPESNNDGAVDASNIPREDDTAPPGPQEHQTPRKEGILTSAVAAIRARFHPTSSPSEQQGRESGSAPPSESAPSRRVRRPVDGGSEFRPQGDSIESVTQDAQAFIQRLLHEKDQMREELGFVRKLYQEASSSAVDNTTQLEEARKEIVMLKGQLKDGLALQQQFVQAQKQQWEDEAAQLRAQLALFQGQQARTDAEIRRKAAEWDMHLERERIEAEQRAKAWAKWDERRKRDGLFYAGEAQPAEALAALEPIVSAPAPVSSIPIPDTITDELAELAAEAQEAGLEDTLPQPRSRRRRARPDPEDPSKRPRVEDNVPTPPAAVSEPLVTDPITTVSTEVPMPPFP</sequence>
<feature type="region of interest" description="Disordered" evidence="2">
    <location>
        <begin position="95"/>
        <end position="244"/>
    </location>
</feature>
<keyword evidence="4" id="KW-1185">Reference proteome</keyword>
<gene>
    <name evidence="3" type="ORF">MJAP1_000085</name>
</gene>
<evidence type="ECO:0000313" key="4">
    <source>
        <dbReference type="Proteomes" id="UP001217754"/>
    </source>
</evidence>
<evidence type="ECO:0000256" key="2">
    <source>
        <dbReference type="SAM" id="MobiDB-lite"/>
    </source>
</evidence>
<dbReference type="GeneID" id="85223734"/>
<dbReference type="EMBL" id="CP119958">
    <property type="protein sequence ID" value="WFD37143.1"/>
    <property type="molecule type" value="Genomic_DNA"/>
</dbReference>
<dbReference type="AlphaFoldDB" id="A0AAF0EU34"/>
<evidence type="ECO:0000313" key="3">
    <source>
        <dbReference type="EMBL" id="WFD37143.1"/>
    </source>
</evidence>
<dbReference type="RefSeq" id="XP_060120040.1">
    <property type="nucleotide sequence ID" value="XM_060264057.1"/>
</dbReference>
<accession>A0AAF0EU34</accession>
<feature type="compositionally biased region" description="Basic and acidic residues" evidence="2">
    <location>
        <begin position="444"/>
        <end position="458"/>
    </location>
</feature>
<reference evidence="3" key="1">
    <citation type="submission" date="2023-03" db="EMBL/GenBank/DDBJ databases">
        <title>Mating type loci evolution in Malassezia.</title>
        <authorList>
            <person name="Coelho M.A."/>
        </authorList>
    </citation>
    <scope>NUCLEOTIDE SEQUENCE</scope>
    <source>
        <strain evidence="3">CBS 9431</strain>
    </source>
</reference>
<feature type="coiled-coil region" evidence="1">
    <location>
        <begin position="307"/>
        <end position="334"/>
    </location>
</feature>
<name>A0AAF0EU34_9BASI</name>
<feature type="compositionally biased region" description="Low complexity" evidence="2">
    <location>
        <begin position="206"/>
        <end position="219"/>
    </location>
</feature>